<dbReference type="InterPro" id="IPR041698">
    <property type="entry name" value="Methyltransf_25"/>
</dbReference>
<keyword evidence="1" id="KW-0489">Methyltransferase</keyword>
<evidence type="ECO:0000313" key="6">
    <source>
        <dbReference type="EMBL" id="CAB4903682.1"/>
    </source>
</evidence>
<name>A0A6J7G5Q4_9ZZZZ</name>
<evidence type="ECO:0000256" key="2">
    <source>
        <dbReference type="ARBA" id="ARBA00022679"/>
    </source>
</evidence>
<evidence type="ECO:0000256" key="4">
    <source>
        <dbReference type="SAM" id="MobiDB-lite"/>
    </source>
</evidence>
<keyword evidence="3" id="KW-0949">S-adenosyl-L-methionine</keyword>
<dbReference type="GO" id="GO:0032259">
    <property type="term" value="P:methylation"/>
    <property type="evidence" value="ECO:0007669"/>
    <property type="project" value="UniProtKB-KW"/>
</dbReference>
<dbReference type="PANTHER" id="PTHR43464:SF19">
    <property type="entry name" value="UBIQUINONE BIOSYNTHESIS O-METHYLTRANSFERASE, MITOCHONDRIAL"/>
    <property type="match status" value="1"/>
</dbReference>
<accession>A0A6J7G5Q4</accession>
<sequence>MTGAPRSGRLSAAGTAPTRPDPDLDHVRWHDLECGGYRADLRLWRTLADEQAARHADGPVRVLDLGSGTGRVSLDLAARGHRVLGVDVDPVFCAELRRRAAIRSLPAAAAVSDARELRLGERFGLVVAPMQTIQLLDGPTGRAAFLAGVRDHLTPEGVAAVAIVEDVEPFGADEAAHLAPDMKDHGGTVYASRPVGVTVADGRIVLDRVREIVSPTGERHETSDRTVLDVLDADGLEDEGRAAGLRVLPTREVTATGEHVGSRVVMFGV</sequence>
<dbReference type="CDD" id="cd02440">
    <property type="entry name" value="AdoMet_MTases"/>
    <property type="match status" value="1"/>
</dbReference>
<dbReference type="GO" id="GO:0008168">
    <property type="term" value="F:methyltransferase activity"/>
    <property type="evidence" value="ECO:0007669"/>
    <property type="project" value="UniProtKB-KW"/>
</dbReference>
<feature type="region of interest" description="Disordered" evidence="4">
    <location>
        <begin position="1"/>
        <end position="24"/>
    </location>
</feature>
<dbReference type="EMBL" id="CAFBMK010000028">
    <property type="protein sequence ID" value="CAB4903682.1"/>
    <property type="molecule type" value="Genomic_DNA"/>
</dbReference>
<protein>
    <submittedName>
        <fullName evidence="6">Unannotated protein</fullName>
    </submittedName>
</protein>
<dbReference type="PANTHER" id="PTHR43464">
    <property type="entry name" value="METHYLTRANSFERASE"/>
    <property type="match status" value="1"/>
</dbReference>
<evidence type="ECO:0000256" key="3">
    <source>
        <dbReference type="ARBA" id="ARBA00022691"/>
    </source>
</evidence>
<reference evidence="6" key="1">
    <citation type="submission" date="2020-05" db="EMBL/GenBank/DDBJ databases">
        <authorList>
            <person name="Chiriac C."/>
            <person name="Salcher M."/>
            <person name="Ghai R."/>
            <person name="Kavagutti S V."/>
        </authorList>
    </citation>
    <scope>NUCLEOTIDE SEQUENCE</scope>
</reference>
<dbReference type="Pfam" id="PF13649">
    <property type="entry name" value="Methyltransf_25"/>
    <property type="match status" value="1"/>
</dbReference>
<evidence type="ECO:0000256" key="1">
    <source>
        <dbReference type="ARBA" id="ARBA00022603"/>
    </source>
</evidence>
<organism evidence="6">
    <name type="scientific">freshwater metagenome</name>
    <dbReference type="NCBI Taxonomy" id="449393"/>
    <lineage>
        <taxon>unclassified sequences</taxon>
        <taxon>metagenomes</taxon>
        <taxon>ecological metagenomes</taxon>
    </lineage>
</organism>
<gene>
    <name evidence="6" type="ORF">UFOPK3564_00736</name>
</gene>
<dbReference type="InterPro" id="IPR029063">
    <property type="entry name" value="SAM-dependent_MTases_sf"/>
</dbReference>
<dbReference type="AlphaFoldDB" id="A0A6J7G5Q4"/>
<dbReference type="SUPFAM" id="SSF53335">
    <property type="entry name" value="S-adenosyl-L-methionine-dependent methyltransferases"/>
    <property type="match status" value="1"/>
</dbReference>
<evidence type="ECO:0000259" key="5">
    <source>
        <dbReference type="Pfam" id="PF13649"/>
    </source>
</evidence>
<feature type="domain" description="Methyltransferase" evidence="5">
    <location>
        <begin position="62"/>
        <end position="157"/>
    </location>
</feature>
<proteinExistence type="predicted"/>
<keyword evidence="2" id="KW-0808">Transferase</keyword>
<dbReference type="Gene3D" id="3.40.50.150">
    <property type="entry name" value="Vaccinia Virus protein VP39"/>
    <property type="match status" value="1"/>
</dbReference>